<dbReference type="InterPro" id="IPR023393">
    <property type="entry name" value="START-like_dom_sf"/>
</dbReference>
<keyword evidence="2" id="KW-0812">Transmembrane</keyword>
<evidence type="ECO:0000313" key="4">
    <source>
        <dbReference type="Proteomes" id="UP001165122"/>
    </source>
</evidence>
<sequence length="1943" mass="219579">MDAVIASTKLDLEQESIRLGGDNLSPIYCQVQKDVFVAETSAVIHAKPMTISRTIFNVSGPEWRAAHAVNNRKSNPLVAIKTTTQGNKEAIVFMVKQCGPDLVEFLLKFSESTVAIHEEKNSRIKDEDGGQSTPGTFKKSKRKKVITISAVKTIDPEWSDKYHSIRSNMINAQKLVKAEIFGRIEVSEANYGCSACTMMMGMPCEEGTSFDGEIVKKNAGTGSMKFSKRSVIRTASSITDKATKAARNFTPTKQLDLVRMIKPTSKEGGNLAPLRPTGFTPETVKVAQDIVIAQQFNILLELLSAFDRSAEVDRLRRHDFLHKVVSRASSLSDLEAVQLKSYEAVKSDKNWVRKPGSARDSVEHFSLLVPSDDTTWHKRVAVIDDNYKEIFASIFDVEGTDSRKRHNKHSPNCYYHCSPAVDNYRGKFLQHAMLMPNSIGQHLFSNYITYEMSTTDTGLEKCTILSMPKSAFESMANIKKFFSVVPVQVKGKDQESPFVETDMKAIFTLERLSERSTLITYCQNIEFDKSVPKDVAKKKIAATMSVVNQLKSNFERNRTQVDTETSEAMTSMLLSPDPAQRKLLHMTNEQHELVGRCFKMQDSILDGDWDAVRPFNKNGHNYPVMDVMLKKRPLTLDSHVVTTARAKVTFDCRPENAVSHLFNARSYFHSDFFQSENEKSADTMRLVIKSNNVNDQTVAHIEEHPLVKTHGKRFNMARREFVFRQIMGRDEDSGMFFVAMESVEGLEVDYGLPAISKLMRNRIKGKMLFIAQPDPVHPETRSTVTMLQQLELGMKLTSNQQDDACMMIRSLAVVGALKNRTARDYECDLEDLKVMAKKMQDTVQSYNGEELATLEHVQANYKRTLQCPGGFKPIKSPAAYVKMDIATLPGESNFVGRATSVEDTDIFMAAALEFNKKTRASVEAFWERHGILRKIVNISPHKFYYHRIQGNKYMRISPRAFTLQAIWKVENNAKTGEPQAVIIVYESFDHPDFKIPPYAVQAVSWTFWKFEKMAARRGIPQTRVTRVSQVKLGGFIPAALVNKEVSKYLKVNDTMRIFFDRSTELDRMAREEFSMQVWSKRSASYNDFESEVIKSGIKLFAAFEKQSEKRVFQRVTWSSSAGARTLMGARYKWGVASSKVKANLVDILAYIWNAASENSAAGLLDDVDHHVLKEISSHHQVRYRQKIMPFPQSPVDFLTTIVWKKIEDDAFMLVEIPHQNNGLLEKEGVVRGKHLVCYKLTRVDDRNTKLEMLYKPSDYGKKAKASAVNESVVTMLASVSDIQRYFLKLSGVKEVFREDGRALGDEICLRLDEGGVHRVMRLFDDFQCFKELESNYNNLKLVIKSIVLFDTVHTNDTDGIEMTKLFNLSRREAEKIGCYLVSIISKCTVGSVAVDDWLRKNNAMKQLSIEHPWFRGAMAVVAQKLIEVVEFDLKLKLFVGAVFSFLETVLAAMVTALFLGGGRDLQKYGLALAVLMAVRMISQSVVHWRLNGQALGKMGWKGKVKSMLPSCLSGKQLWHAYCVCKGWRGYRDEDIREIGFDRLLQIMFQGIPYRILTTFVLLVGVGGEGRNFGTLIIIGNTVSTLATALGSTSINFDFDSSPHTKRNDQEFSDYIPVNVKVKRRLYVVMLLQSMFTAGLRMMGCALLLAAGADAFFIVTGVDLVLYLAAKALEGDFDFFLPVSAFPGGGLLFRTLMKLLTDHARMVEFRHPRAMGGLLWTVNDWLGLIYSLVGCLLFSRTSRWDEQDVLGFGQMSTIIPTMYIIGAGTWVALNFTFLGMIEQGKRGIFFSRVTAKEYCKEKFHKTSEDRVRAEWTLQVNKKLWGGFRKGVRDWCLDNWVDWEFDKPAWFQKLRGKEGGEGGHLIPKDFIPDLDALKKMREDKRSGYLSTGRQGSKKFIIQGIKSPKLGTMRGAANTIFRSGNSKENMGEKMAKITPIIDAIAE</sequence>
<dbReference type="OrthoDB" id="196482at2759"/>
<feature type="transmembrane region" description="Helical" evidence="2">
    <location>
        <begin position="1717"/>
        <end position="1738"/>
    </location>
</feature>
<feature type="coiled-coil region" evidence="1">
    <location>
        <begin position="822"/>
        <end position="849"/>
    </location>
</feature>
<feature type="transmembrane region" description="Helical" evidence="2">
    <location>
        <begin position="1437"/>
        <end position="1458"/>
    </location>
</feature>
<feature type="transmembrane region" description="Helical" evidence="2">
    <location>
        <begin position="1470"/>
        <end position="1490"/>
    </location>
</feature>
<dbReference type="Gene3D" id="3.30.530.20">
    <property type="match status" value="2"/>
</dbReference>
<evidence type="ECO:0000256" key="1">
    <source>
        <dbReference type="SAM" id="Coils"/>
    </source>
</evidence>
<feature type="transmembrane region" description="Helical" evidence="2">
    <location>
        <begin position="1572"/>
        <end position="1594"/>
    </location>
</feature>
<evidence type="ECO:0000313" key="3">
    <source>
        <dbReference type="EMBL" id="GMH52526.1"/>
    </source>
</evidence>
<keyword evidence="4" id="KW-1185">Reference proteome</keyword>
<proteinExistence type="predicted"/>
<feature type="transmembrane region" description="Helical" evidence="2">
    <location>
        <begin position="1758"/>
        <end position="1780"/>
    </location>
</feature>
<protein>
    <submittedName>
        <fullName evidence="3">Uncharacterized protein</fullName>
    </submittedName>
</protein>
<reference evidence="4" key="1">
    <citation type="journal article" date="2023" name="Commun. Biol.">
        <title>Genome analysis of Parmales, the sister group of diatoms, reveals the evolutionary specialization of diatoms from phago-mixotrophs to photoautotrophs.</title>
        <authorList>
            <person name="Ban H."/>
            <person name="Sato S."/>
            <person name="Yoshikawa S."/>
            <person name="Yamada K."/>
            <person name="Nakamura Y."/>
            <person name="Ichinomiya M."/>
            <person name="Sato N."/>
            <person name="Blanc-Mathieu R."/>
            <person name="Endo H."/>
            <person name="Kuwata A."/>
            <person name="Ogata H."/>
        </authorList>
    </citation>
    <scope>NUCLEOTIDE SEQUENCE [LARGE SCALE GENOMIC DNA]</scope>
    <source>
        <strain evidence="4">NIES 3700</strain>
    </source>
</reference>
<feature type="transmembrane region" description="Helical" evidence="2">
    <location>
        <begin position="1655"/>
        <end position="1672"/>
    </location>
</feature>
<dbReference type="SUPFAM" id="SSF55961">
    <property type="entry name" value="Bet v1-like"/>
    <property type="match status" value="2"/>
</dbReference>
<keyword evidence="2" id="KW-1133">Transmembrane helix</keyword>
<evidence type="ECO:0000256" key="2">
    <source>
        <dbReference type="SAM" id="Phobius"/>
    </source>
</evidence>
<dbReference type="Proteomes" id="UP001165122">
    <property type="component" value="Unassembled WGS sequence"/>
</dbReference>
<name>A0A9W6ZI58_9STRA</name>
<keyword evidence="1" id="KW-0175">Coiled coil</keyword>
<feature type="transmembrane region" description="Helical" evidence="2">
    <location>
        <begin position="1678"/>
        <end position="1696"/>
    </location>
</feature>
<comment type="caution">
    <text evidence="3">The sequence shown here is derived from an EMBL/GenBank/DDBJ whole genome shotgun (WGS) entry which is preliminary data.</text>
</comment>
<feature type="transmembrane region" description="Helical" evidence="2">
    <location>
        <begin position="1546"/>
        <end position="1565"/>
    </location>
</feature>
<accession>A0A9W6ZI58</accession>
<keyword evidence="2" id="KW-0472">Membrane</keyword>
<organism evidence="3 4">
    <name type="scientific">Triparma laevis f. longispina</name>
    <dbReference type="NCBI Taxonomy" id="1714387"/>
    <lineage>
        <taxon>Eukaryota</taxon>
        <taxon>Sar</taxon>
        <taxon>Stramenopiles</taxon>
        <taxon>Ochrophyta</taxon>
        <taxon>Bolidophyceae</taxon>
        <taxon>Parmales</taxon>
        <taxon>Triparmaceae</taxon>
        <taxon>Triparma</taxon>
    </lineage>
</organism>
<gene>
    <name evidence="3" type="ORF">TrLO_g7818</name>
</gene>
<dbReference type="EMBL" id="BRXW01000418">
    <property type="protein sequence ID" value="GMH52526.1"/>
    <property type="molecule type" value="Genomic_DNA"/>
</dbReference>